<dbReference type="PRINTS" id="PR00146">
    <property type="entry name" value="DHPICSNTHASE"/>
</dbReference>
<comment type="pathway">
    <text evidence="2 12">Amino-acid biosynthesis; L-lysine biosynthesis via DAP pathway; (S)-tetrahydrodipicolinate from L-aspartate: step 3/4.</text>
</comment>
<feature type="site" description="Part of a proton relay during catalysis" evidence="12">
    <location>
        <position position="132"/>
    </location>
</feature>
<evidence type="ECO:0000256" key="12">
    <source>
        <dbReference type="HAMAP-Rule" id="MF_00418"/>
    </source>
</evidence>
<dbReference type="SUPFAM" id="SSF51569">
    <property type="entry name" value="Aldolase"/>
    <property type="match status" value="1"/>
</dbReference>
<keyword evidence="7 12" id="KW-0220">Diaminopimelate biosynthesis</keyword>
<name>A0ABN0CHA2_STRVE</name>
<keyword evidence="10 12" id="KW-0704">Schiff base</keyword>
<evidence type="ECO:0000256" key="1">
    <source>
        <dbReference type="ARBA" id="ARBA00003294"/>
    </source>
</evidence>
<evidence type="ECO:0000256" key="3">
    <source>
        <dbReference type="ARBA" id="ARBA00007592"/>
    </source>
</evidence>
<feature type="site" description="Part of a proton relay during catalysis" evidence="12">
    <location>
        <position position="196"/>
    </location>
</feature>
<evidence type="ECO:0000313" key="14">
    <source>
        <dbReference type="Proteomes" id="UP000003697"/>
    </source>
</evidence>
<proteinExistence type="inferred from homology"/>
<evidence type="ECO:0000256" key="6">
    <source>
        <dbReference type="ARBA" id="ARBA00022605"/>
    </source>
</evidence>
<dbReference type="InterPro" id="IPR020625">
    <property type="entry name" value="Schiff_base-form_aldolases_AS"/>
</dbReference>
<dbReference type="PANTHER" id="PTHR12128">
    <property type="entry name" value="DIHYDRODIPICOLINATE SYNTHASE"/>
    <property type="match status" value="1"/>
</dbReference>
<dbReference type="NCBIfam" id="TIGR00674">
    <property type="entry name" value="dapA"/>
    <property type="match status" value="1"/>
</dbReference>
<dbReference type="Gene3D" id="3.20.20.70">
    <property type="entry name" value="Aldolase class I"/>
    <property type="match status" value="1"/>
</dbReference>
<comment type="caution">
    <text evidence="13">The sequence shown here is derived from an EMBL/GenBank/DDBJ whole genome shotgun (WGS) entry which is preliminary data.</text>
</comment>
<dbReference type="Proteomes" id="UP000003697">
    <property type="component" value="Unassembled WGS sequence"/>
</dbReference>
<sequence length="393" mass="43299">MSSSNQALRYDSENSKDLVLYSNTIIKLDPIKQRDFSLFFCLLAINLKQSVLTFSENCQLICLSGQNYGKIERIRKRLKENIMSIDQLRDVKLITALITPFHEDGSINYDALPELIEHLLAHHTEALLLAGTTAESPTLTHDEELELFAAVQKIVNGRVPLIAGVGTNDTRDSIEFAKEVAKFGGFAAGLAIVPYYNKPSQEGMYQHFKAIADASDLPIIIYNIPGRVVVEMAPDTMLRLAEHPNIIGVKECTSLANMAYLIEHKPEDFLVYTGEDGDAFHAMNLGANGVISVASHTNGDEMHAMLEAIENSDLKTAAAIQRKFIPKVNALFSVPSPAPVKAVLNHLGFEVGPLRLPLVACTSEEAKRIIKVVLEEDVEATRETVTGVVRPDY</sequence>
<keyword evidence="6 12" id="KW-0028">Amino-acid biosynthesis</keyword>
<evidence type="ECO:0000256" key="4">
    <source>
        <dbReference type="ARBA" id="ARBA00012086"/>
    </source>
</evidence>
<dbReference type="InterPro" id="IPR005263">
    <property type="entry name" value="DapA"/>
</dbReference>
<reference evidence="13 14" key="1">
    <citation type="submission" date="2011-01" db="EMBL/GenBank/DDBJ databases">
        <authorList>
            <person name="Muzny D."/>
            <person name="Qin X."/>
            <person name="Buhay C."/>
            <person name="Dugan-Rocha S."/>
            <person name="Ding Y."/>
            <person name="Chen G."/>
            <person name="Hawes A."/>
            <person name="Holder M."/>
            <person name="Jhangiani S."/>
            <person name="Johnson A."/>
            <person name="Khan Z."/>
            <person name="Li Z."/>
            <person name="Liu W."/>
            <person name="Liu X."/>
            <person name="Perez L."/>
            <person name="Shen H."/>
            <person name="Wang Q."/>
            <person name="Watt J."/>
            <person name="Xi L."/>
            <person name="Xin Y."/>
            <person name="Zhou J."/>
            <person name="Deng J."/>
            <person name="Jiang H."/>
            <person name="Liu Y."/>
            <person name="Qu J."/>
            <person name="Song X.-Z."/>
            <person name="Zhang L."/>
            <person name="Villasana D."/>
            <person name="Johnson A."/>
            <person name="Liu J."/>
            <person name="Liyanage D."/>
            <person name="Lorensuhewa L."/>
            <person name="Robinson T."/>
            <person name="Song A."/>
            <person name="Song B.-B."/>
            <person name="Dinh H."/>
            <person name="Thornton R."/>
            <person name="Coyle M."/>
            <person name="Francisco L."/>
            <person name="Jackson L."/>
            <person name="Javaid M."/>
            <person name="Korchina V."/>
            <person name="Kovar C."/>
            <person name="Mata R."/>
            <person name="Mathew T."/>
            <person name="Ngo R."/>
            <person name="Nguyen L."/>
            <person name="Nguyen N."/>
            <person name="Okwuonu G."/>
            <person name="Ongeri F."/>
            <person name="Pham C."/>
            <person name="Simmons D."/>
            <person name="Wilczek-Boney K."/>
            <person name="Hale W."/>
            <person name="Jakkamsetti A."/>
            <person name="Pham P."/>
            <person name="Ruth R."/>
            <person name="San Lucas F."/>
            <person name="Warren J."/>
            <person name="Zhang J."/>
            <person name="Zhao Z."/>
            <person name="Zhou C."/>
            <person name="Zhu D."/>
            <person name="Lee S."/>
            <person name="Bess C."/>
            <person name="Blankenburg K."/>
            <person name="Forbes L."/>
            <person name="Fu Q."/>
            <person name="Gubbala S."/>
            <person name="Hirani K."/>
            <person name="Jayaseelan J.C."/>
            <person name="Lara F."/>
            <person name="Munidasa M."/>
            <person name="Palculict T."/>
            <person name="Patil S."/>
            <person name="Pu L.-L."/>
            <person name="Saada N."/>
            <person name="Tang L."/>
            <person name="Weissenberger G."/>
            <person name="Zhu Y."/>
            <person name="Hemphill L."/>
            <person name="Shang Y."/>
            <person name="Youmans B."/>
            <person name="Ayvaz T."/>
            <person name="Ross M."/>
            <person name="Santibanez J."/>
            <person name="Aqrawi P."/>
            <person name="Gross S."/>
            <person name="Joshi V."/>
            <person name="Fowler G."/>
            <person name="Nazareth L."/>
            <person name="Reid J."/>
            <person name="Worley K."/>
            <person name="Petrosino J."/>
            <person name="Highlander S."/>
            <person name="Gibbs R."/>
        </authorList>
    </citation>
    <scope>NUCLEOTIDE SEQUENCE [LARGE SCALE GENOMIC DNA]</scope>
    <source>
        <strain evidence="13 14">ATCC 49124</strain>
    </source>
</reference>
<dbReference type="EC" id="4.3.3.7" evidence="4 12"/>
<feature type="active site" description="Proton donor/acceptor" evidence="12">
    <location>
        <position position="222"/>
    </location>
</feature>
<evidence type="ECO:0000256" key="2">
    <source>
        <dbReference type="ARBA" id="ARBA00005120"/>
    </source>
</evidence>
<feature type="active site" description="Schiff-base intermediate with substrate" evidence="12">
    <location>
        <position position="250"/>
    </location>
</feature>
<evidence type="ECO:0000256" key="8">
    <source>
        <dbReference type="ARBA" id="ARBA00023154"/>
    </source>
</evidence>
<dbReference type="GO" id="GO:0008840">
    <property type="term" value="F:4-hydroxy-tetrahydrodipicolinate synthase activity"/>
    <property type="evidence" value="ECO:0007669"/>
    <property type="project" value="UniProtKB-EC"/>
</dbReference>
<protein>
    <recommendedName>
        <fullName evidence="4 12">4-hydroxy-tetrahydrodipicolinate synthase</fullName>
        <shortName evidence="12">HTPA synthase</shortName>
        <ecNumber evidence="4 12">4.3.3.7</ecNumber>
    </recommendedName>
</protein>
<keyword evidence="5 12" id="KW-0963">Cytoplasm</keyword>
<dbReference type="PROSITE" id="PS00666">
    <property type="entry name" value="DHDPS_2"/>
    <property type="match status" value="1"/>
</dbReference>
<keyword evidence="8 12" id="KW-0457">Lysine biosynthesis</keyword>
<comment type="caution">
    <text evidence="12">Was originally thought to be a dihydrodipicolinate synthase (DHDPS), catalyzing the condensation of (S)-aspartate-beta-semialdehyde [(S)-ASA] and pyruvate to dihydrodipicolinate (DHDP). However, it was shown in E.coli that the product of the enzymatic reaction is not dihydrodipicolinate but in fact (4S)-4-hydroxy-2,3,4,5-tetrahydro-(2S)-dipicolinic acid (HTPA), and that the consecutive dehydration reaction leading to DHDP is not spontaneous but catalyzed by DapB.</text>
</comment>
<evidence type="ECO:0000256" key="10">
    <source>
        <dbReference type="ARBA" id="ARBA00023270"/>
    </source>
</evidence>
<organism evidence="13 14">
    <name type="scientific">Streptococcus vestibularis ATCC 49124</name>
    <dbReference type="NCBI Taxonomy" id="889206"/>
    <lineage>
        <taxon>Bacteria</taxon>
        <taxon>Bacillati</taxon>
        <taxon>Bacillota</taxon>
        <taxon>Bacilli</taxon>
        <taxon>Lactobacillales</taxon>
        <taxon>Streptococcaceae</taxon>
        <taxon>Streptococcus</taxon>
    </lineage>
</organism>
<dbReference type="HAMAP" id="MF_00418">
    <property type="entry name" value="DapA"/>
    <property type="match status" value="1"/>
</dbReference>
<comment type="function">
    <text evidence="1 12">Catalyzes the condensation of (S)-aspartate-beta-semialdehyde [(S)-ASA] and pyruvate to 4-hydroxy-tetrahydrodipicolinate (HTPA).</text>
</comment>
<feature type="binding site" evidence="12">
    <location>
        <position position="291"/>
    </location>
    <ligand>
        <name>pyruvate</name>
        <dbReference type="ChEBI" id="CHEBI:15361"/>
    </ligand>
</feature>
<evidence type="ECO:0000256" key="5">
    <source>
        <dbReference type="ARBA" id="ARBA00022490"/>
    </source>
</evidence>
<keyword evidence="9 12" id="KW-0456">Lyase</keyword>
<evidence type="ECO:0000256" key="7">
    <source>
        <dbReference type="ARBA" id="ARBA00022915"/>
    </source>
</evidence>
<accession>A0ABN0CHA2</accession>
<evidence type="ECO:0000256" key="11">
    <source>
        <dbReference type="ARBA" id="ARBA00047836"/>
    </source>
</evidence>
<dbReference type="InterPro" id="IPR002220">
    <property type="entry name" value="DapA-like"/>
</dbReference>
<dbReference type="InterPro" id="IPR013785">
    <property type="entry name" value="Aldolase_TIM"/>
</dbReference>
<dbReference type="CDD" id="cd00950">
    <property type="entry name" value="DHDPS"/>
    <property type="match status" value="1"/>
</dbReference>
<feature type="binding site" evidence="12">
    <location>
        <position position="133"/>
    </location>
    <ligand>
        <name>pyruvate</name>
        <dbReference type="ChEBI" id="CHEBI:15361"/>
    </ligand>
</feature>
<keyword evidence="14" id="KW-1185">Reference proteome</keyword>
<evidence type="ECO:0000313" key="13">
    <source>
        <dbReference type="EMBL" id="EFX96348.1"/>
    </source>
</evidence>
<comment type="subunit">
    <text evidence="12">Homotetramer; dimer of dimers.</text>
</comment>
<comment type="subcellular location">
    <subcellularLocation>
        <location evidence="12">Cytoplasm</location>
    </subcellularLocation>
</comment>
<evidence type="ECO:0000256" key="9">
    <source>
        <dbReference type="ARBA" id="ARBA00023239"/>
    </source>
</evidence>
<dbReference type="EMBL" id="AEVI01000030">
    <property type="protein sequence ID" value="EFX96348.1"/>
    <property type="molecule type" value="Genomic_DNA"/>
</dbReference>
<gene>
    <name evidence="12 13" type="primary">dapA</name>
    <name evidence="13" type="ORF">HMPREF9425_0733</name>
</gene>
<dbReference type="Pfam" id="PF00701">
    <property type="entry name" value="DHDPS"/>
    <property type="match status" value="1"/>
</dbReference>
<comment type="similarity">
    <text evidence="3 12">Belongs to the DapA family.</text>
</comment>
<dbReference type="PANTHER" id="PTHR12128:SF66">
    <property type="entry name" value="4-HYDROXY-2-OXOGLUTARATE ALDOLASE, MITOCHONDRIAL"/>
    <property type="match status" value="1"/>
</dbReference>
<dbReference type="SMART" id="SM01130">
    <property type="entry name" value="DHDPS"/>
    <property type="match status" value="1"/>
</dbReference>
<comment type="catalytic activity">
    <reaction evidence="11 12">
        <text>L-aspartate 4-semialdehyde + pyruvate = (2S,4S)-4-hydroxy-2,3,4,5-tetrahydrodipicolinate + H2O + H(+)</text>
        <dbReference type="Rhea" id="RHEA:34171"/>
        <dbReference type="ChEBI" id="CHEBI:15361"/>
        <dbReference type="ChEBI" id="CHEBI:15377"/>
        <dbReference type="ChEBI" id="CHEBI:15378"/>
        <dbReference type="ChEBI" id="CHEBI:67139"/>
        <dbReference type="ChEBI" id="CHEBI:537519"/>
        <dbReference type="EC" id="4.3.3.7"/>
    </reaction>
</comment>